<dbReference type="AlphaFoldDB" id="A0A7W3R9T7"/>
<name>A0A7W3R9T7_9ACTN</name>
<evidence type="ECO:0008006" key="4">
    <source>
        <dbReference type="Google" id="ProtNLM"/>
    </source>
</evidence>
<evidence type="ECO:0000313" key="2">
    <source>
        <dbReference type="EMBL" id="MBA9004979.1"/>
    </source>
</evidence>
<gene>
    <name evidence="2" type="ORF">HNR21_003861</name>
</gene>
<dbReference type="EMBL" id="JACJII010000001">
    <property type="protein sequence ID" value="MBA9004979.1"/>
    <property type="molecule type" value="Genomic_DNA"/>
</dbReference>
<dbReference type="PROSITE" id="PS51257">
    <property type="entry name" value="PROKAR_LIPOPROTEIN"/>
    <property type="match status" value="1"/>
</dbReference>
<protein>
    <recommendedName>
        <fullName evidence="4">Lipoprotein</fullName>
    </recommendedName>
</protein>
<keyword evidence="3" id="KW-1185">Reference proteome</keyword>
<feature type="chain" id="PRO_5039232397" description="Lipoprotein" evidence="1">
    <location>
        <begin position="25"/>
        <end position="133"/>
    </location>
</feature>
<sequence>MRDAGDGRTALVLLAMAAMTAGCAAQDTGPVADAATALFTAVQRGDGRAACAALSPKAAAGLETGASSCPEQILELGLRGGPIRQVRIWGDRAQLRAGADTVFLVELSGLGWKVAAAGCEPRPGRPYDCDVEA</sequence>
<reference evidence="2 3" key="1">
    <citation type="submission" date="2020-08" db="EMBL/GenBank/DDBJ databases">
        <title>Sequencing the genomes of 1000 actinobacteria strains.</title>
        <authorList>
            <person name="Klenk H.-P."/>
        </authorList>
    </citation>
    <scope>NUCLEOTIDE SEQUENCE [LARGE SCALE GENOMIC DNA]</scope>
    <source>
        <strain evidence="2 3">DSM 45823</strain>
    </source>
</reference>
<dbReference type="Proteomes" id="UP000539313">
    <property type="component" value="Unassembled WGS sequence"/>
</dbReference>
<evidence type="ECO:0000256" key="1">
    <source>
        <dbReference type="SAM" id="SignalP"/>
    </source>
</evidence>
<dbReference type="RefSeq" id="WP_182706283.1">
    <property type="nucleotide sequence ID" value="NZ_JACJII010000001.1"/>
</dbReference>
<organism evidence="2 3">
    <name type="scientific">Thermomonospora cellulosilytica</name>
    <dbReference type="NCBI Taxonomy" id="1411118"/>
    <lineage>
        <taxon>Bacteria</taxon>
        <taxon>Bacillati</taxon>
        <taxon>Actinomycetota</taxon>
        <taxon>Actinomycetes</taxon>
        <taxon>Streptosporangiales</taxon>
        <taxon>Thermomonosporaceae</taxon>
        <taxon>Thermomonospora</taxon>
    </lineage>
</organism>
<proteinExistence type="predicted"/>
<accession>A0A7W3R9T7</accession>
<keyword evidence="1" id="KW-0732">Signal</keyword>
<evidence type="ECO:0000313" key="3">
    <source>
        <dbReference type="Proteomes" id="UP000539313"/>
    </source>
</evidence>
<comment type="caution">
    <text evidence="2">The sequence shown here is derived from an EMBL/GenBank/DDBJ whole genome shotgun (WGS) entry which is preliminary data.</text>
</comment>
<feature type="signal peptide" evidence="1">
    <location>
        <begin position="1"/>
        <end position="24"/>
    </location>
</feature>